<dbReference type="PANTHER" id="PTHR28399:SF1">
    <property type="entry name" value="BARTTIN"/>
    <property type="match status" value="1"/>
</dbReference>
<dbReference type="Pfam" id="PF15462">
    <property type="entry name" value="Barttin"/>
    <property type="match status" value="1"/>
</dbReference>
<feature type="compositionally biased region" description="Pro residues" evidence="1">
    <location>
        <begin position="108"/>
        <end position="127"/>
    </location>
</feature>
<dbReference type="PANTHER" id="PTHR28399">
    <property type="entry name" value="BARTTIN"/>
    <property type="match status" value="1"/>
</dbReference>
<dbReference type="EMBL" id="JAHUTJ010002497">
    <property type="protein sequence ID" value="MED6265257.1"/>
    <property type="molecule type" value="Genomic_DNA"/>
</dbReference>
<keyword evidence="2" id="KW-0472">Membrane</keyword>
<feature type="transmembrane region" description="Helical" evidence="2">
    <location>
        <begin position="7"/>
        <end position="27"/>
    </location>
</feature>
<feature type="transmembrane region" description="Helical" evidence="2">
    <location>
        <begin position="33"/>
        <end position="57"/>
    </location>
</feature>
<feature type="region of interest" description="Disordered" evidence="1">
    <location>
        <begin position="100"/>
        <end position="172"/>
    </location>
</feature>
<evidence type="ECO:0000313" key="3">
    <source>
        <dbReference type="EMBL" id="MED6265257.1"/>
    </source>
</evidence>
<sequence length="316" mass="35157">MTIHHGTLLCLGVLLMTSGGIMVFSYGMNHTTVPLVVLGIFLGMGGLSLVVAGVCMAKKNFQVGVPGHFLLHPPTGTRFSPQQALAIQRRLDRIRREISADAVSTSPEPEPSLPSTPPPWTMEPPPSYDTVMKSQEHSEQINHGHSEQLNDEHNEEQHFEHTEYRNEEYSSSQKRPLPCRNIRILRSLSHKQLTKSLLQVHTSARFIQQQRFAAMVEGKPYRYGLIVAGLSVVAMGLFIMTQERPNVYVTMCVLGVTMVCAGTVWSLCQCYPKVHSVFDMQDVQEGDFLKEDVCLLGYCDACDSEGQPGGFSEFCT</sequence>
<gene>
    <name evidence="3" type="ORF">CHARACLAT_023509</name>
</gene>
<feature type="transmembrane region" description="Helical" evidence="2">
    <location>
        <begin position="247"/>
        <end position="268"/>
    </location>
</feature>
<proteinExistence type="predicted"/>
<evidence type="ECO:0000313" key="4">
    <source>
        <dbReference type="Proteomes" id="UP001352852"/>
    </source>
</evidence>
<protein>
    <recommendedName>
        <fullName evidence="5">Barttin</fullName>
    </recommendedName>
</protein>
<evidence type="ECO:0000256" key="2">
    <source>
        <dbReference type="SAM" id="Phobius"/>
    </source>
</evidence>
<keyword evidence="2" id="KW-1133">Transmembrane helix</keyword>
<feature type="transmembrane region" description="Helical" evidence="2">
    <location>
        <begin position="221"/>
        <end position="241"/>
    </location>
</feature>
<keyword evidence="2" id="KW-0812">Transmembrane</keyword>
<feature type="compositionally biased region" description="Basic and acidic residues" evidence="1">
    <location>
        <begin position="134"/>
        <end position="168"/>
    </location>
</feature>
<evidence type="ECO:0008006" key="5">
    <source>
        <dbReference type="Google" id="ProtNLM"/>
    </source>
</evidence>
<dbReference type="Proteomes" id="UP001352852">
    <property type="component" value="Unassembled WGS sequence"/>
</dbReference>
<evidence type="ECO:0000256" key="1">
    <source>
        <dbReference type="SAM" id="MobiDB-lite"/>
    </source>
</evidence>
<reference evidence="3 4" key="1">
    <citation type="submission" date="2021-06" db="EMBL/GenBank/DDBJ databases">
        <authorList>
            <person name="Palmer J.M."/>
        </authorList>
    </citation>
    <scope>NUCLEOTIDE SEQUENCE [LARGE SCALE GENOMIC DNA]</scope>
    <source>
        <strain evidence="3 4">CL_MEX2019</strain>
        <tissue evidence="3">Muscle</tissue>
    </source>
</reference>
<organism evidence="3 4">
    <name type="scientific">Characodon lateralis</name>
    <dbReference type="NCBI Taxonomy" id="208331"/>
    <lineage>
        <taxon>Eukaryota</taxon>
        <taxon>Metazoa</taxon>
        <taxon>Chordata</taxon>
        <taxon>Craniata</taxon>
        <taxon>Vertebrata</taxon>
        <taxon>Euteleostomi</taxon>
        <taxon>Actinopterygii</taxon>
        <taxon>Neopterygii</taxon>
        <taxon>Teleostei</taxon>
        <taxon>Neoteleostei</taxon>
        <taxon>Acanthomorphata</taxon>
        <taxon>Ovalentaria</taxon>
        <taxon>Atherinomorphae</taxon>
        <taxon>Cyprinodontiformes</taxon>
        <taxon>Goodeidae</taxon>
        <taxon>Characodon</taxon>
    </lineage>
</organism>
<keyword evidence="4" id="KW-1185">Reference proteome</keyword>
<accession>A0ABU7CQQ5</accession>
<name>A0ABU7CQQ5_9TELE</name>
<comment type="caution">
    <text evidence="3">The sequence shown here is derived from an EMBL/GenBank/DDBJ whole genome shotgun (WGS) entry which is preliminary data.</text>
</comment>
<dbReference type="InterPro" id="IPR029181">
    <property type="entry name" value="Barttin"/>
</dbReference>